<dbReference type="AlphaFoldDB" id="A0A8J4A313"/>
<dbReference type="GO" id="GO:0043190">
    <property type="term" value="C:ATP-binding cassette (ABC) transporter complex"/>
    <property type="evidence" value="ECO:0007669"/>
    <property type="project" value="InterPro"/>
</dbReference>
<gene>
    <name evidence="8" type="ORF">Voc01_082000</name>
</gene>
<feature type="transmembrane region" description="Helical" evidence="6">
    <location>
        <begin position="20"/>
        <end position="37"/>
    </location>
</feature>
<evidence type="ECO:0000256" key="6">
    <source>
        <dbReference type="RuleBase" id="RU361157"/>
    </source>
</evidence>
<dbReference type="RefSeq" id="WP_203933114.1">
    <property type="nucleotide sequence ID" value="NZ_BOPH01000113.1"/>
</dbReference>
<organism evidence="8 9">
    <name type="scientific">Virgisporangium ochraceum</name>
    <dbReference type="NCBI Taxonomy" id="65505"/>
    <lineage>
        <taxon>Bacteria</taxon>
        <taxon>Bacillati</taxon>
        <taxon>Actinomycetota</taxon>
        <taxon>Actinomycetes</taxon>
        <taxon>Micromonosporales</taxon>
        <taxon>Micromonosporaceae</taxon>
        <taxon>Virgisporangium</taxon>
    </lineage>
</organism>
<keyword evidence="4 6" id="KW-0472">Membrane</keyword>
<feature type="transmembrane region" description="Helical" evidence="6">
    <location>
        <begin position="49"/>
        <end position="74"/>
    </location>
</feature>
<keyword evidence="9" id="KW-1185">Reference proteome</keyword>
<sequence>MNLTYLRLEITRVLRNKRVLVFSVLLPSILLLVIGSSQKNEAYQGTTVAAYIMVSMGIFGAMSSATGAAGSIAVERGVGWNRQLRLTPLNPVKYVVSKVVLALVLVLPPLVVVYSLGALVLDVRLSAGTWALVFLGSWLSALPFAALGLIIGYVARPESMQQVSGLLFFLLALFGGLWLPVDQMPHVMRVVSTWTPAYWAADVAREPLAHGSLDARAVLVLLAWTVGLGIIGVNRFRADTARA</sequence>
<feature type="transmembrane region" description="Helical" evidence="6">
    <location>
        <begin position="95"/>
        <end position="121"/>
    </location>
</feature>
<comment type="caution">
    <text evidence="8">The sequence shown here is derived from an EMBL/GenBank/DDBJ whole genome shotgun (WGS) entry which is preliminary data.</text>
</comment>
<feature type="transmembrane region" description="Helical" evidence="6">
    <location>
        <begin position="163"/>
        <end position="181"/>
    </location>
</feature>
<dbReference type="PANTHER" id="PTHR43027:SF2">
    <property type="entry name" value="TRANSPORT PERMEASE PROTEIN"/>
    <property type="match status" value="1"/>
</dbReference>
<keyword evidence="6" id="KW-0813">Transport</keyword>
<keyword evidence="6" id="KW-1003">Cell membrane</keyword>
<comment type="similarity">
    <text evidence="6">Belongs to the ABC-2 integral membrane protein family.</text>
</comment>
<evidence type="ECO:0000259" key="7">
    <source>
        <dbReference type="PROSITE" id="PS51012"/>
    </source>
</evidence>
<dbReference type="PROSITE" id="PS51012">
    <property type="entry name" value="ABC_TM2"/>
    <property type="match status" value="1"/>
</dbReference>
<keyword evidence="5" id="KW-0046">Antibiotic resistance</keyword>
<evidence type="ECO:0000256" key="3">
    <source>
        <dbReference type="ARBA" id="ARBA00022989"/>
    </source>
</evidence>
<dbReference type="PANTHER" id="PTHR43027">
    <property type="entry name" value="DOXORUBICIN RESISTANCE ABC TRANSPORTER PERMEASE PROTEIN DRRC-RELATED"/>
    <property type="match status" value="1"/>
</dbReference>
<name>A0A8J4A313_9ACTN</name>
<dbReference type="Proteomes" id="UP000635606">
    <property type="component" value="Unassembled WGS sequence"/>
</dbReference>
<reference evidence="8" key="1">
    <citation type="submission" date="2021-01" db="EMBL/GenBank/DDBJ databases">
        <title>Whole genome shotgun sequence of Virgisporangium ochraceum NBRC 16418.</title>
        <authorList>
            <person name="Komaki H."/>
            <person name="Tamura T."/>
        </authorList>
    </citation>
    <scope>NUCLEOTIDE SEQUENCE</scope>
    <source>
        <strain evidence="8">NBRC 16418</strain>
    </source>
</reference>
<accession>A0A8J4A313</accession>
<feature type="transmembrane region" description="Helical" evidence="6">
    <location>
        <begin position="127"/>
        <end position="151"/>
    </location>
</feature>
<evidence type="ECO:0000256" key="1">
    <source>
        <dbReference type="ARBA" id="ARBA00004141"/>
    </source>
</evidence>
<dbReference type="EMBL" id="BOPH01000113">
    <property type="protein sequence ID" value="GIJ73283.1"/>
    <property type="molecule type" value="Genomic_DNA"/>
</dbReference>
<evidence type="ECO:0000313" key="8">
    <source>
        <dbReference type="EMBL" id="GIJ73283.1"/>
    </source>
</evidence>
<proteinExistence type="inferred from homology"/>
<dbReference type="PIRSF" id="PIRSF006648">
    <property type="entry name" value="DrrB"/>
    <property type="match status" value="1"/>
</dbReference>
<feature type="domain" description="ABC transmembrane type-2" evidence="7">
    <location>
        <begin position="18"/>
        <end position="239"/>
    </location>
</feature>
<dbReference type="InterPro" id="IPR047817">
    <property type="entry name" value="ABC2_TM_bact-type"/>
</dbReference>
<keyword evidence="3 6" id="KW-1133">Transmembrane helix</keyword>
<feature type="transmembrane region" description="Helical" evidence="6">
    <location>
        <begin position="215"/>
        <end position="233"/>
    </location>
</feature>
<comment type="subcellular location">
    <subcellularLocation>
        <location evidence="6">Cell membrane</location>
        <topology evidence="6">Multi-pass membrane protein</topology>
    </subcellularLocation>
    <subcellularLocation>
        <location evidence="1">Membrane</location>
        <topology evidence="1">Multi-pass membrane protein</topology>
    </subcellularLocation>
</comment>
<evidence type="ECO:0000313" key="9">
    <source>
        <dbReference type="Proteomes" id="UP000635606"/>
    </source>
</evidence>
<dbReference type="InterPro" id="IPR000412">
    <property type="entry name" value="ABC_2_transport"/>
</dbReference>
<protein>
    <recommendedName>
        <fullName evidence="6">Transport permease protein</fullName>
    </recommendedName>
</protein>
<dbReference type="GO" id="GO:0140359">
    <property type="term" value="F:ABC-type transporter activity"/>
    <property type="evidence" value="ECO:0007669"/>
    <property type="project" value="InterPro"/>
</dbReference>
<evidence type="ECO:0000256" key="2">
    <source>
        <dbReference type="ARBA" id="ARBA00022692"/>
    </source>
</evidence>
<dbReference type="InterPro" id="IPR013525">
    <property type="entry name" value="ABC2_TM"/>
</dbReference>
<dbReference type="GO" id="GO:0046677">
    <property type="term" value="P:response to antibiotic"/>
    <property type="evidence" value="ECO:0007669"/>
    <property type="project" value="UniProtKB-KW"/>
</dbReference>
<evidence type="ECO:0000256" key="4">
    <source>
        <dbReference type="ARBA" id="ARBA00023136"/>
    </source>
</evidence>
<dbReference type="InterPro" id="IPR052902">
    <property type="entry name" value="ABC-2_transporter"/>
</dbReference>
<evidence type="ECO:0000256" key="5">
    <source>
        <dbReference type="ARBA" id="ARBA00023251"/>
    </source>
</evidence>
<keyword evidence="2 6" id="KW-0812">Transmembrane</keyword>
<dbReference type="Pfam" id="PF01061">
    <property type="entry name" value="ABC2_membrane"/>
    <property type="match status" value="1"/>
</dbReference>